<evidence type="ECO:0000259" key="1">
    <source>
        <dbReference type="PROSITE" id="PS50075"/>
    </source>
</evidence>
<dbReference type="Gene3D" id="1.10.1200.10">
    <property type="entry name" value="ACP-like"/>
    <property type="match status" value="1"/>
</dbReference>
<protein>
    <submittedName>
        <fullName evidence="2">Phosphopantetheine-binding protein</fullName>
    </submittedName>
</protein>
<dbReference type="PROSITE" id="PS50075">
    <property type="entry name" value="CARRIER"/>
    <property type="match status" value="1"/>
</dbReference>
<sequence length="83" mass="9264">MDATKSAIREFINKHIGSREIADDDDLFVSGYVNSLFVMQLVMFVESTLATPVADEDLHMDNFRSVHAIADFVARKAARTMVA</sequence>
<dbReference type="EMBL" id="CP073720">
    <property type="protein sequence ID" value="UWP85401.1"/>
    <property type="molecule type" value="Genomic_DNA"/>
</dbReference>
<feature type="domain" description="Carrier" evidence="1">
    <location>
        <begin position="1"/>
        <end position="77"/>
    </location>
</feature>
<reference evidence="2" key="1">
    <citation type="submission" date="2021-04" db="EMBL/GenBank/DDBJ databases">
        <authorList>
            <person name="Hartkoorn R.C."/>
            <person name="Beaudoing E."/>
            <person name="Hot D."/>
        </authorList>
    </citation>
    <scope>NUCLEOTIDE SEQUENCE</scope>
    <source>
        <strain evidence="2">NRRL B-16292</strain>
    </source>
</reference>
<evidence type="ECO:0000313" key="2">
    <source>
        <dbReference type="EMBL" id="UWP85401.1"/>
    </source>
</evidence>
<name>A0ABY5W7V8_9ACTN</name>
<keyword evidence="3" id="KW-1185">Reference proteome</keyword>
<dbReference type="InterPro" id="IPR009081">
    <property type="entry name" value="PP-bd_ACP"/>
</dbReference>
<evidence type="ECO:0000313" key="3">
    <source>
        <dbReference type="Proteomes" id="UP001059617"/>
    </source>
</evidence>
<proteinExistence type="predicted"/>
<gene>
    <name evidence="2" type="ORF">Dfulv_14655</name>
</gene>
<dbReference type="RefSeq" id="WP_259863513.1">
    <property type="nucleotide sequence ID" value="NZ_BAAAST010000020.1"/>
</dbReference>
<dbReference type="Proteomes" id="UP001059617">
    <property type="component" value="Chromosome"/>
</dbReference>
<dbReference type="Pfam" id="PF00550">
    <property type="entry name" value="PP-binding"/>
    <property type="match status" value="1"/>
</dbReference>
<dbReference type="InterPro" id="IPR036736">
    <property type="entry name" value="ACP-like_sf"/>
</dbReference>
<organism evidence="2 3">
    <name type="scientific">Dactylosporangium fulvum</name>
    <dbReference type="NCBI Taxonomy" id="53359"/>
    <lineage>
        <taxon>Bacteria</taxon>
        <taxon>Bacillati</taxon>
        <taxon>Actinomycetota</taxon>
        <taxon>Actinomycetes</taxon>
        <taxon>Micromonosporales</taxon>
        <taxon>Micromonosporaceae</taxon>
        <taxon>Dactylosporangium</taxon>
    </lineage>
</organism>
<dbReference type="SUPFAM" id="SSF47336">
    <property type="entry name" value="ACP-like"/>
    <property type="match status" value="1"/>
</dbReference>
<reference evidence="2" key="2">
    <citation type="submission" date="2022-09" db="EMBL/GenBank/DDBJ databases">
        <title>Biosynthetic gene clusters of Dactylosporangioum fulvum.</title>
        <authorList>
            <person name="Caradec T."/>
        </authorList>
    </citation>
    <scope>NUCLEOTIDE SEQUENCE</scope>
    <source>
        <strain evidence="2">NRRL B-16292</strain>
    </source>
</reference>
<accession>A0ABY5W7V8</accession>